<feature type="compositionally biased region" description="Polar residues" evidence="1">
    <location>
        <begin position="71"/>
        <end position="87"/>
    </location>
</feature>
<organism evidence="2 3">
    <name type="scientific">Caerostris extrusa</name>
    <name type="common">Bark spider</name>
    <name type="synonym">Caerostris bankana</name>
    <dbReference type="NCBI Taxonomy" id="172846"/>
    <lineage>
        <taxon>Eukaryota</taxon>
        <taxon>Metazoa</taxon>
        <taxon>Ecdysozoa</taxon>
        <taxon>Arthropoda</taxon>
        <taxon>Chelicerata</taxon>
        <taxon>Arachnida</taxon>
        <taxon>Araneae</taxon>
        <taxon>Araneomorphae</taxon>
        <taxon>Entelegynae</taxon>
        <taxon>Araneoidea</taxon>
        <taxon>Araneidae</taxon>
        <taxon>Caerostris</taxon>
    </lineage>
</organism>
<evidence type="ECO:0000256" key="1">
    <source>
        <dbReference type="SAM" id="MobiDB-lite"/>
    </source>
</evidence>
<evidence type="ECO:0000313" key="3">
    <source>
        <dbReference type="Proteomes" id="UP001054945"/>
    </source>
</evidence>
<reference evidence="2 3" key="1">
    <citation type="submission" date="2021-06" db="EMBL/GenBank/DDBJ databases">
        <title>Caerostris extrusa draft genome.</title>
        <authorList>
            <person name="Kono N."/>
            <person name="Arakawa K."/>
        </authorList>
    </citation>
    <scope>NUCLEOTIDE SEQUENCE [LARGE SCALE GENOMIC DNA]</scope>
</reference>
<comment type="caution">
    <text evidence="2">The sequence shown here is derived from an EMBL/GenBank/DDBJ whole genome shotgun (WGS) entry which is preliminary data.</text>
</comment>
<gene>
    <name evidence="2" type="ORF">CEXT_375401</name>
</gene>
<dbReference type="AlphaFoldDB" id="A0AAV4XIE8"/>
<keyword evidence="3" id="KW-1185">Reference proteome</keyword>
<evidence type="ECO:0000313" key="2">
    <source>
        <dbReference type="EMBL" id="GIY93735.1"/>
    </source>
</evidence>
<name>A0AAV4XIE8_CAEEX</name>
<dbReference type="Proteomes" id="UP001054945">
    <property type="component" value="Unassembled WGS sequence"/>
</dbReference>
<proteinExistence type="predicted"/>
<protein>
    <submittedName>
        <fullName evidence="2">Uncharacterized protein</fullName>
    </submittedName>
</protein>
<sequence>MKKVGDFAGNHSCRGLRMVEGSLNINKETIRTVLLEVLGKPKFCDETACLQYDVMVIQKLSLEWKSENSPEAKNNQESSIKNPNNTHHIFRYQGY</sequence>
<feature type="region of interest" description="Disordered" evidence="1">
    <location>
        <begin position="67"/>
        <end position="95"/>
    </location>
</feature>
<accession>A0AAV4XIE8</accession>
<dbReference type="EMBL" id="BPLR01000296">
    <property type="protein sequence ID" value="GIY93735.1"/>
    <property type="molecule type" value="Genomic_DNA"/>
</dbReference>